<evidence type="ECO:0000256" key="2">
    <source>
        <dbReference type="SAM" id="Phobius"/>
    </source>
</evidence>
<feature type="domain" description="DUF4190" evidence="3">
    <location>
        <begin position="26"/>
        <end position="83"/>
    </location>
</feature>
<feature type="region of interest" description="Disordered" evidence="1">
    <location>
        <begin position="1"/>
        <end position="20"/>
    </location>
</feature>
<proteinExistence type="predicted"/>
<keyword evidence="2" id="KW-0812">Transmembrane</keyword>
<dbReference type="Pfam" id="PF13828">
    <property type="entry name" value="DUF4190"/>
    <property type="match status" value="1"/>
</dbReference>
<feature type="transmembrane region" description="Helical" evidence="2">
    <location>
        <begin position="31"/>
        <end position="54"/>
    </location>
</feature>
<evidence type="ECO:0000259" key="3">
    <source>
        <dbReference type="Pfam" id="PF13828"/>
    </source>
</evidence>
<accession>A0ABT1LZ52</accession>
<keyword evidence="5" id="KW-1185">Reference proteome</keyword>
<keyword evidence="2" id="KW-0472">Membrane</keyword>
<keyword evidence="2" id="KW-1133">Transmembrane helix</keyword>
<dbReference type="Proteomes" id="UP001651690">
    <property type="component" value="Unassembled WGS sequence"/>
</dbReference>
<feature type="compositionally biased region" description="Basic and acidic residues" evidence="1">
    <location>
        <begin position="8"/>
        <end position="19"/>
    </location>
</feature>
<evidence type="ECO:0000313" key="4">
    <source>
        <dbReference type="EMBL" id="MCP9270882.1"/>
    </source>
</evidence>
<organism evidence="4 5">
    <name type="scientific">Mycolicibacterium arenosum</name>
    <dbReference type="NCBI Taxonomy" id="2952157"/>
    <lineage>
        <taxon>Bacteria</taxon>
        <taxon>Bacillati</taxon>
        <taxon>Actinomycetota</taxon>
        <taxon>Actinomycetes</taxon>
        <taxon>Mycobacteriales</taxon>
        <taxon>Mycobacteriaceae</taxon>
        <taxon>Mycolicibacterium</taxon>
    </lineage>
</organism>
<dbReference type="InterPro" id="IPR025241">
    <property type="entry name" value="DUF4190"/>
</dbReference>
<comment type="caution">
    <text evidence="4">The sequence shown here is derived from an EMBL/GenBank/DDBJ whole genome shotgun (WGS) entry which is preliminary data.</text>
</comment>
<gene>
    <name evidence="4" type="ORF">NM203_01640</name>
</gene>
<dbReference type="RefSeq" id="WP_255057852.1">
    <property type="nucleotide sequence ID" value="NZ_JANDBD010000001.1"/>
</dbReference>
<reference evidence="4 5" key="1">
    <citation type="submission" date="2022-06" db="EMBL/GenBank/DDBJ databases">
        <title>Mycolicibacterium sp. CAU 1645 isolated from seawater.</title>
        <authorList>
            <person name="Kim W."/>
        </authorList>
    </citation>
    <scope>NUCLEOTIDE SEQUENCE [LARGE SCALE GENOMIC DNA]</scope>
    <source>
        <strain evidence="4 5">CAU 1645</strain>
    </source>
</reference>
<name>A0ABT1LZ52_9MYCO</name>
<sequence length="93" mass="9446">MTASGDTARTEHDSAHAPDRSPINRLAVCSLASSAVTLFGLGSVIGIALGVVALNQIAVHHQRGRGLAIGGIALGALTLIISMFVVVKVFVEG</sequence>
<feature type="transmembrane region" description="Helical" evidence="2">
    <location>
        <begin position="66"/>
        <end position="91"/>
    </location>
</feature>
<protein>
    <submittedName>
        <fullName evidence="4">DUF4190 domain-containing protein</fullName>
    </submittedName>
</protein>
<evidence type="ECO:0000256" key="1">
    <source>
        <dbReference type="SAM" id="MobiDB-lite"/>
    </source>
</evidence>
<dbReference type="EMBL" id="JANDBD010000001">
    <property type="protein sequence ID" value="MCP9270882.1"/>
    <property type="molecule type" value="Genomic_DNA"/>
</dbReference>
<evidence type="ECO:0000313" key="5">
    <source>
        <dbReference type="Proteomes" id="UP001651690"/>
    </source>
</evidence>